<dbReference type="SUPFAM" id="SSF53822">
    <property type="entry name" value="Periplasmic binding protein-like I"/>
    <property type="match status" value="1"/>
</dbReference>
<comment type="similarity">
    <text evidence="2">Belongs to the bacterial solute-binding protein 2 family.</text>
</comment>
<dbReference type="CDD" id="cd01536">
    <property type="entry name" value="PBP1_ABC_sugar_binding-like"/>
    <property type="match status" value="1"/>
</dbReference>
<dbReference type="AlphaFoldDB" id="A0A2T6K6R7"/>
<keyword evidence="3 4" id="KW-0732">Signal</keyword>
<feature type="signal peptide" evidence="4">
    <location>
        <begin position="1"/>
        <end position="22"/>
    </location>
</feature>
<protein>
    <submittedName>
        <fullName evidence="6">Monosaccharide ABC transporter substrate-binding protein (CUT2 family)</fullName>
    </submittedName>
</protein>
<accession>A0A2T6K6R7</accession>
<dbReference type="OrthoDB" id="9773673at2"/>
<reference evidence="6 7" key="1">
    <citation type="submission" date="2018-04" db="EMBL/GenBank/DDBJ databases">
        <title>Genomic Encyclopedia of Archaeal and Bacterial Type Strains, Phase II (KMG-II): from individual species to whole genera.</title>
        <authorList>
            <person name="Goeker M."/>
        </authorList>
    </citation>
    <scope>NUCLEOTIDE SEQUENCE [LARGE SCALE GENOMIC DNA]</scope>
    <source>
        <strain evidence="6 7">DSM 29955</strain>
    </source>
</reference>
<proteinExistence type="inferred from homology"/>
<dbReference type="PANTHER" id="PTHR46847">
    <property type="entry name" value="D-ALLOSE-BINDING PERIPLASMIC PROTEIN-RELATED"/>
    <property type="match status" value="1"/>
</dbReference>
<organism evidence="6 7">
    <name type="scientific">Yoonia sediminilitoris</name>
    <dbReference type="NCBI Taxonomy" id="1286148"/>
    <lineage>
        <taxon>Bacteria</taxon>
        <taxon>Pseudomonadati</taxon>
        <taxon>Pseudomonadota</taxon>
        <taxon>Alphaproteobacteria</taxon>
        <taxon>Rhodobacterales</taxon>
        <taxon>Paracoccaceae</taxon>
        <taxon>Yoonia</taxon>
    </lineage>
</organism>
<evidence type="ECO:0000256" key="3">
    <source>
        <dbReference type="ARBA" id="ARBA00022729"/>
    </source>
</evidence>
<sequence>MKKLLLSAAAAAAFMAAVPAHADFMGYDPASHDGSMFAADDLMAMVKAAMEVTPPRNGENYVIGFANLQRDIPFCALVEQGILENAEAAGIEVVVADNRLDGATALTNAESFINRNVDFVIEFQTDAEFGAVIMNKMNQEGIPVVAIDIPMPEAGFFGVNNPRAGFMGGSYLAQAAVARYGMEAVMNGYFIEGELPQSGPIPAMRTGGQVAGFKAALPDFPENQILTFDSKNTLEESFTQTNNLLSRIPEGVPIMGTAINDQATTGILRAAQQDGREMITVVGLGGDEGETLANEADFVAAVGSFPERYGNSLIPMAMATLAGEDLPDAVLINHTMVTPANICEFNTEVACQDVEVIDYSFPEEGFLAHLEALRSDPSLADVQNLIPAQ</sequence>
<evidence type="ECO:0000313" key="7">
    <source>
        <dbReference type="Proteomes" id="UP000244523"/>
    </source>
</evidence>
<evidence type="ECO:0000256" key="1">
    <source>
        <dbReference type="ARBA" id="ARBA00004196"/>
    </source>
</evidence>
<dbReference type="InterPro" id="IPR025997">
    <property type="entry name" value="SBP_2_dom"/>
</dbReference>
<name>A0A2T6K6R7_9RHOB</name>
<comment type="caution">
    <text evidence="6">The sequence shown here is derived from an EMBL/GenBank/DDBJ whole genome shotgun (WGS) entry which is preliminary data.</text>
</comment>
<dbReference type="GO" id="GO:0030313">
    <property type="term" value="C:cell envelope"/>
    <property type="evidence" value="ECO:0007669"/>
    <property type="project" value="UniProtKB-SubCell"/>
</dbReference>
<evidence type="ECO:0000313" key="6">
    <source>
        <dbReference type="EMBL" id="PUB10379.1"/>
    </source>
</evidence>
<dbReference type="Gene3D" id="3.40.50.2300">
    <property type="match status" value="2"/>
</dbReference>
<dbReference type="Proteomes" id="UP000244523">
    <property type="component" value="Unassembled WGS sequence"/>
</dbReference>
<gene>
    <name evidence="6" type="ORF">C8N45_1196</name>
</gene>
<dbReference type="EMBL" id="QBUD01000019">
    <property type="protein sequence ID" value="PUB10379.1"/>
    <property type="molecule type" value="Genomic_DNA"/>
</dbReference>
<evidence type="ECO:0000256" key="2">
    <source>
        <dbReference type="ARBA" id="ARBA00007639"/>
    </source>
</evidence>
<evidence type="ECO:0000256" key="4">
    <source>
        <dbReference type="SAM" id="SignalP"/>
    </source>
</evidence>
<dbReference type="RefSeq" id="WP_108388705.1">
    <property type="nucleotide sequence ID" value="NZ_QBUD01000019.1"/>
</dbReference>
<dbReference type="PANTHER" id="PTHR46847:SF1">
    <property type="entry name" value="D-ALLOSE-BINDING PERIPLASMIC PROTEIN-RELATED"/>
    <property type="match status" value="1"/>
</dbReference>
<comment type="subcellular location">
    <subcellularLocation>
        <location evidence="1">Cell envelope</location>
    </subcellularLocation>
</comment>
<dbReference type="Pfam" id="PF13407">
    <property type="entry name" value="Peripla_BP_4"/>
    <property type="match status" value="1"/>
</dbReference>
<dbReference type="InterPro" id="IPR028082">
    <property type="entry name" value="Peripla_BP_I"/>
</dbReference>
<dbReference type="GO" id="GO:0030246">
    <property type="term" value="F:carbohydrate binding"/>
    <property type="evidence" value="ECO:0007669"/>
    <property type="project" value="UniProtKB-ARBA"/>
</dbReference>
<evidence type="ECO:0000259" key="5">
    <source>
        <dbReference type="Pfam" id="PF13407"/>
    </source>
</evidence>
<feature type="domain" description="Periplasmic binding protein" evidence="5">
    <location>
        <begin position="63"/>
        <end position="324"/>
    </location>
</feature>
<keyword evidence="7" id="KW-1185">Reference proteome</keyword>
<feature type="chain" id="PRO_5015657282" evidence="4">
    <location>
        <begin position="23"/>
        <end position="389"/>
    </location>
</feature>